<evidence type="ECO:0000256" key="5">
    <source>
        <dbReference type="PROSITE-ProRule" id="PRU00810"/>
    </source>
</evidence>
<dbReference type="OrthoDB" id="10265969at2759"/>
<dbReference type="InterPro" id="IPR039774">
    <property type="entry name" value="Sin3-like"/>
</dbReference>
<keyword evidence="3" id="KW-0677">Repeat</keyword>
<dbReference type="SUPFAM" id="SSF47762">
    <property type="entry name" value="PAH2 domain"/>
    <property type="match status" value="2"/>
</dbReference>
<reference evidence="6 8" key="1">
    <citation type="submission" date="2020-01" db="EMBL/GenBank/DDBJ databases">
        <authorList>
            <person name="Mishra B."/>
        </authorList>
    </citation>
    <scope>NUCLEOTIDE SEQUENCE [LARGE SCALE GENOMIC DNA]</scope>
</reference>
<name>A0A6D2HEK0_9BRAS</name>
<dbReference type="FunFam" id="1.20.1160.11:FF:000001">
    <property type="entry name" value="Paired amphipathic helix protein Sin3"/>
    <property type="match status" value="1"/>
</dbReference>
<dbReference type="GO" id="GO:0003714">
    <property type="term" value="F:transcription corepressor activity"/>
    <property type="evidence" value="ECO:0007669"/>
    <property type="project" value="InterPro"/>
</dbReference>
<dbReference type="GO" id="GO:0000122">
    <property type="term" value="P:negative regulation of transcription by RNA polymerase II"/>
    <property type="evidence" value="ECO:0007669"/>
    <property type="project" value="TreeGrafter"/>
</dbReference>
<dbReference type="PANTHER" id="PTHR12346">
    <property type="entry name" value="SIN3B-RELATED"/>
    <property type="match status" value="1"/>
</dbReference>
<organism evidence="6 8">
    <name type="scientific">Microthlaspi erraticum</name>
    <dbReference type="NCBI Taxonomy" id="1685480"/>
    <lineage>
        <taxon>Eukaryota</taxon>
        <taxon>Viridiplantae</taxon>
        <taxon>Streptophyta</taxon>
        <taxon>Embryophyta</taxon>
        <taxon>Tracheophyta</taxon>
        <taxon>Spermatophyta</taxon>
        <taxon>Magnoliopsida</taxon>
        <taxon>eudicotyledons</taxon>
        <taxon>Gunneridae</taxon>
        <taxon>Pentapetalae</taxon>
        <taxon>rosids</taxon>
        <taxon>malvids</taxon>
        <taxon>Brassicales</taxon>
        <taxon>Brassicaceae</taxon>
        <taxon>Coluteocarpeae</taxon>
        <taxon>Microthlaspi</taxon>
    </lineage>
</organism>
<dbReference type="EMBL" id="CACVBM020001699">
    <property type="protein sequence ID" value="CAA7057657.1"/>
    <property type="molecule type" value="Genomic_DNA"/>
</dbReference>
<keyword evidence="2" id="KW-0678">Repressor</keyword>
<dbReference type="AlphaFoldDB" id="A0A6D2HEK0"/>
<evidence type="ECO:0000313" key="8">
    <source>
        <dbReference type="Proteomes" id="UP000467841"/>
    </source>
</evidence>
<dbReference type="Gene3D" id="1.20.1160.11">
    <property type="entry name" value="Paired amphipathic helix"/>
    <property type="match status" value="2"/>
</dbReference>
<dbReference type="GO" id="GO:0000118">
    <property type="term" value="C:histone deacetylase complex"/>
    <property type="evidence" value="ECO:0007669"/>
    <property type="project" value="TreeGrafter"/>
</dbReference>
<evidence type="ECO:0000313" key="6">
    <source>
        <dbReference type="EMBL" id="CAA7014402.1"/>
    </source>
</evidence>
<dbReference type="GO" id="GO:0000785">
    <property type="term" value="C:chromatin"/>
    <property type="evidence" value="ECO:0007669"/>
    <property type="project" value="TreeGrafter"/>
</dbReference>
<gene>
    <name evidence="6" type="ORF">MERR_LOCUS1636</name>
    <name evidence="7" type="ORF">MERR_LOCUS44893</name>
</gene>
<evidence type="ECO:0000256" key="4">
    <source>
        <dbReference type="ARBA" id="ARBA00023242"/>
    </source>
</evidence>
<protein>
    <submittedName>
        <fullName evidence="6">Uncharacterized protein</fullName>
    </submittedName>
</protein>
<dbReference type="PROSITE" id="PS51477">
    <property type="entry name" value="PAH"/>
    <property type="match status" value="2"/>
</dbReference>
<keyword evidence="4 5" id="KW-0539">Nucleus</keyword>
<dbReference type="PANTHER" id="PTHR12346:SF0">
    <property type="entry name" value="SIN3A, ISOFORM G"/>
    <property type="match status" value="1"/>
</dbReference>
<dbReference type="FunFam" id="1.20.1160.11:FF:000003">
    <property type="entry name" value="Paired amphipathic helix SIN3-like protein"/>
    <property type="match status" value="1"/>
</dbReference>
<evidence type="ECO:0000256" key="3">
    <source>
        <dbReference type="ARBA" id="ARBA00022737"/>
    </source>
</evidence>
<dbReference type="Proteomes" id="UP000467841">
    <property type="component" value="Unassembled WGS sequence"/>
</dbReference>
<evidence type="ECO:0000313" key="7">
    <source>
        <dbReference type="EMBL" id="CAA7057657.1"/>
    </source>
</evidence>
<dbReference type="InterPro" id="IPR003822">
    <property type="entry name" value="PAH"/>
</dbReference>
<dbReference type="InterPro" id="IPR036600">
    <property type="entry name" value="PAH_sf"/>
</dbReference>
<evidence type="ECO:0000256" key="2">
    <source>
        <dbReference type="ARBA" id="ARBA00022491"/>
    </source>
</evidence>
<keyword evidence="8" id="KW-1185">Reference proteome</keyword>
<dbReference type="Pfam" id="PF02671">
    <property type="entry name" value="PAH"/>
    <property type="match status" value="2"/>
</dbReference>
<accession>A0A6D2HEK0</accession>
<evidence type="ECO:0000256" key="1">
    <source>
        <dbReference type="ARBA" id="ARBA00004123"/>
    </source>
</evidence>
<dbReference type="EMBL" id="CACVBM020000110">
    <property type="protein sequence ID" value="CAA7014402.1"/>
    <property type="molecule type" value="Genomic_DNA"/>
</dbReference>
<sequence length="150" mass="17976">MFGTKGGREYLMTVRTTFENNREKYDEFLKIMKDFRANRIDHISVRSQVRTLFEGHEELIVGLNQFLPKRSMKSLGSFQRQDVTFADAIDYVFKVKARFEDDDRPYKSFLAILKMYTEYEKNHAELYDEICVIFRDQDDLREGFAQFLPR</sequence>
<proteinExistence type="predicted"/>
<comment type="subcellular location">
    <subcellularLocation>
        <location evidence="1 5">Nucleus</location>
    </subcellularLocation>
</comment>